<organism evidence="1 2">
    <name type="scientific">Psilocybe cyanescens</name>
    <dbReference type="NCBI Taxonomy" id="93625"/>
    <lineage>
        <taxon>Eukaryota</taxon>
        <taxon>Fungi</taxon>
        <taxon>Dikarya</taxon>
        <taxon>Basidiomycota</taxon>
        <taxon>Agaricomycotina</taxon>
        <taxon>Agaricomycetes</taxon>
        <taxon>Agaricomycetidae</taxon>
        <taxon>Agaricales</taxon>
        <taxon>Agaricineae</taxon>
        <taxon>Strophariaceae</taxon>
        <taxon>Psilocybe</taxon>
    </lineage>
</organism>
<dbReference type="AlphaFoldDB" id="A0A409X3J2"/>
<name>A0A409X3J2_PSICY</name>
<sequence>MLSGRQRRVRPRSDACSITLSSLESSPTLTAELRSPKLQAILVTISMKIRETPSPGMRIPTAVGIAVKSNA</sequence>
<protein>
    <submittedName>
        <fullName evidence="1">Uncharacterized protein</fullName>
    </submittedName>
</protein>
<dbReference type="Proteomes" id="UP000283269">
    <property type="component" value="Unassembled WGS sequence"/>
</dbReference>
<evidence type="ECO:0000313" key="1">
    <source>
        <dbReference type="EMBL" id="PPQ85321.1"/>
    </source>
</evidence>
<dbReference type="InParanoid" id="A0A409X3J2"/>
<gene>
    <name evidence="1" type="ORF">CVT25_000359</name>
</gene>
<accession>A0A409X3J2</accession>
<reference evidence="1 2" key="1">
    <citation type="journal article" date="2018" name="Evol. Lett.">
        <title>Horizontal gene cluster transfer increased hallucinogenic mushroom diversity.</title>
        <authorList>
            <person name="Reynolds H.T."/>
            <person name="Vijayakumar V."/>
            <person name="Gluck-Thaler E."/>
            <person name="Korotkin H.B."/>
            <person name="Matheny P.B."/>
            <person name="Slot J.C."/>
        </authorList>
    </citation>
    <scope>NUCLEOTIDE SEQUENCE [LARGE SCALE GENOMIC DNA]</scope>
    <source>
        <strain evidence="1 2">2631</strain>
    </source>
</reference>
<keyword evidence="2" id="KW-1185">Reference proteome</keyword>
<proteinExistence type="predicted"/>
<dbReference type="EMBL" id="NHYD01002732">
    <property type="protein sequence ID" value="PPQ85321.1"/>
    <property type="molecule type" value="Genomic_DNA"/>
</dbReference>
<evidence type="ECO:0000313" key="2">
    <source>
        <dbReference type="Proteomes" id="UP000283269"/>
    </source>
</evidence>
<comment type="caution">
    <text evidence="1">The sequence shown here is derived from an EMBL/GenBank/DDBJ whole genome shotgun (WGS) entry which is preliminary data.</text>
</comment>